<proteinExistence type="predicted"/>
<name>A0A2S6CP61_9CYAN</name>
<protein>
    <submittedName>
        <fullName evidence="1">Transposase</fullName>
    </submittedName>
</protein>
<evidence type="ECO:0000313" key="1">
    <source>
        <dbReference type="EMBL" id="PPJ61538.1"/>
    </source>
</evidence>
<organism evidence="1 2">
    <name type="scientific">Cuspidothrix issatschenkoi CHARLIE-1</name>
    <dbReference type="NCBI Taxonomy" id="2052836"/>
    <lineage>
        <taxon>Bacteria</taxon>
        <taxon>Bacillati</taxon>
        <taxon>Cyanobacteriota</taxon>
        <taxon>Cyanophyceae</taxon>
        <taxon>Nostocales</taxon>
        <taxon>Aphanizomenonaceae</taxon>
        <taxon>Cuspidothrix</taxon>
    </lineage>
</organism>
<comment type="caution">
    <text evidence="1">The sequence shown here is derived from an EMBL/GenBank/DDBJ whole genome shotgun (WGS) entry which is preliminary data.</text>
</comment>
<reference evidence="1 2" key="1">
    <citation type="submission" date="2018-02" db="EMBL/GenBank/DDBJ databases">
        <title>Discovery of a pederin family compound in a non-symbiotic bloom-forming cyanobacterium.</title>
        <authorList>
            <person name="Kust A."/>
            <person name="Mares J."/>
            <person name="Jokela J."/>
            <person name="Urajova P."/>
            <person name="Hajek J."/>
            <person name="Saurav K."/>
            <person name="Voracova K."/>
            <person name="Fewer D.P."/>
            <person name="Haapaniemi E."/>
            <person name="Permi P."/>
            <person name="Rehakova K."/>
            <person name="Sivonen K."/>
            <person name="Hrouzek P."/>
        </authorList>
    </citation>
    <scope>NUCLEOTIDE SEQUENCE [LARGE SCALE GENOMIC DNA]</scope>
    <source>
        <strain evidence="1 2">CHARLIE-1</strain>
    </source>
</reference>
<sequence length="32" mass="3724">RPLFSPQQMLAFLTQALQRKYQIVESIYIPSG</sequence>
<dbReference type="EMBL" id="PGEM01000211">
    <property type="protein sequence ID" value="PPJ61538.1"/>
    <property type="molecule type" value="Genomic_DNA"/>
</dbReference>
<evidence type="ECO:0000313" key="2">
    <source>
        <dbReference type="Proteomes" id="UP000239589"/>
    </source>
</evidence>
<accession>A0A2S6CP61</accession>
<keyword evidence="2" id="KW-1185">Reference proteome</keyword>
<dbReference type="Proteomes" id="UP000239589">
    <property type="component" value="Unassembled WGS sequence"/>
</dbReference>
<feature type="non-terminal residue" evidence="1">
    <location>
        <position position="1"/>
    </location>
</feature>
<dbReference type="AlphaFoldDB" id="A0A2S6CP61"/>
<gene>
    <name evidence="1" type="ORF">CUN59_20370</name>
</gene>